<evidence type="ECO:0000313" key="1">
    <source>
        <dbReference type="EMBL" id="RTQ52522.1"/>
    </source>
</evidence>
<dbReference type="OrthoDB" id="629398at2"/>
<evidence type="ECO:0000313" key="2">
    <source>
        <dbReference type="Proteomes" id="UP000282184"/>
    </source>
</evidence>
<proteinExistence type="predicted"/>
<dbReference type="Proteomes" id="UP000282184">
    <property type="component" value="Unassembled WGS sequence"/>
</dbReference>
<sequence length="348" mass="37565">MKEPPRTGKGINQPYTLPTTNSNFIFRYAYGYAQITEGSSYTDDFGGYGSYTQHQGNASAPNPICSNWGAACVGSTPINLKYSTSPFPIVEPTESSDKFRRVTTSSGEITFDAEHNRVIIHDFRAVLRNYPYDAPNDFSALNISLTRSQSNAEDSAAVHDDNFYASHLVAQTRARLNNGKLALDGALRNATVETVDSSGVQIAHLSAGELILPLSAGVTAEEVGLHLGSDVGNLGYGISTKFQPEGDVALYDVAPPAGSSENITFQQYPNPASASTPLDVNVQLGRTEQVTIGLYDSEGNHVRPIYAGSVPANTTRTFRTSLTGIRPGIYYLRLTGRGRIISRRVTIN</sequence>
<reference evidence="1 2" key="1">
    <citation type="submission" date="2018-12" db="EMBL/GenBank/DDBJ databases">
        <title>Hymenobacter gummosus sp. nov., isolated from a spring.</title>
        <authorList>
            <person name="Nie L."/>
        </authorList>
    </citation>
    <scope>NUCLEOTIDE SEQUENCE [LARGE SCALE GENOMIC DNA]</scope>
    <source>
        <strain evidence="1 2">KCTC 52166</strain>
    </source>
</reference>
<dbReference type="RefSeq" id="WP_126692178.1">
    <property type="nucleotide sequence ID" value="NZ_RXOF01000002.1"/>
</dbReference>
<organism evidence="1 2">
    <name type="scientific">Hymenobacter gummosus</name>
    <dbReference type="NCBI Taxonomy" id="1776032"/>
    <lineage>
        <taxon>Bacteria</taxon>
        <taxon>Pseudomonadati</taxon>
        <taxon>Bacteroidota</taxon>
        <taxon>Cytophagia</taxon>
        <taxon>Cytophagales</taxon>
        <taxon>Hymenobacteraceae</taxon>
        <taxon>Hymenobacter</taxon>
    </lineage>
</organism>
<accession>A0A431U7T5</accession>
<gene>
    <name evidence="1" type="ORF">EJV47_05785</name>
</gene>
<name>A0A431U7T5_9BACT</name>
<dbReference type="NCBIfam" id="TIGR04183">
    <property type="entry name" value="Por_Secre_tail"/>
    <property type="match status" value="1"/>
</dbReference>
<dbReference type="EMBL" id="RXOF01000002">
    <property type="protein sequence ID" value="RTQ52522.1"/>
    <property type="molecule type" value="Genomic_DNA"/>
</dbReference>
<dbReference type="InterPro" id="IPR026444">
    <property type="entry name" value="Secre_tail"/>
</dbReference>
<comment type="caution">
    <text evidence="1">The sequence shown here is derived from an EMBL/GenBank/DDBJ whole genome shotgun (WGS) entry which is preliminary data.</text>
</comment>
<protein>
    <submittedName>
        <fullName evidence="1">T9SS type A sorting domain-containing protein</fullName>
    </submittedName>
</protein>
<dbReference type="AlphaFoldDB" id="A0A431U7T5"/>
<keyword evidence="2" id="KW-1185">Reference proteome</keyword>